<reference evidence="1 2" key="1">
    <citation type="submission" date="2015-11" db="EMBL/GenBank/DDBJ databases">
        <title>Exploring the genomic traits of fungus-feeding bacterial genus Collimonas.</title>
        <authorList>
            <person name="Song C."/>
            <person name="Schmidt R."/>
            <person name="de Jager V."/>
            <person name="Krzyzanowska D."/>
            <person name="Jongedijk E."/>
            <person name="Cankar K."/>
            <person name="Beekwilder J."/>
            <person name="van Veen A."/>
            <person name="de Boer W."/>
            <person name="van Veen J.A."/>
            <person name="Garbeva P."/>
        </authorList>
    </citation>
    <scope>NUCLEOTIDE SEQUENCE [LARGE SCALE GENOMIC DNA]</scope>
    <source>
        <strain evidence="1 2">Ter6</strain>
    </source>
</reference>
<evidence type="ECO:0000313" key="1">
    <source>
        <dbReference type="EMBL" id="AMO94557.1"/>
    </source>
</evidence>
<sequence length="43" mass="4831">MGQNFVEKPAAPMPEEHGIRRAQASARQMITLESQPQPIAREE</sequence>
<accession>A0A127P9X3</accession>
<name>A0A127P9X3_9BURK</name>
<protein>
    <submittedName>
        <fullName evidence="1">Uncharacterized protein</fullName>
    </submittedName>
</protein>
<organism evidence="1">
    <name type="scientific">Collimonas fungivorans</name>
    <dbReference type="NCBI Taxonomy" id="158899"/>
    <lineage>
        <taxon>Bacteria</taxon>
        <taxon>Pseudomonadati</taxon>
        <taxon>Pseudomonadota</taxon>
        <taxon>Betaproteobacteria</taxon>
        <taxon>Burkholderiales</taxon>
        <taxon>Oxalobacteraceae</taxon>
        <taxon>Collimonas</taxon>
    </lineage>
</organism>
<dbReference type="EMBL" id="CP013232">
    <property type="protein sequence ID" value="AMO94557.1"/>
    <property type="molecule type" value="Genomic_DNA"/>
</dbReference>
<dbReference type="Proteomes" id="UP000072421">
    <property type="component" value="Chromosome"/>
</dbReference>
<gene>
    <name evidence="1" type="ORF">CFter6_1861</name>
</gene>
<evidence type="ECO:0000313" key="2">
    <source>
        <dbReference type="Proteomes" id="UP000072421"/>
    </source>
</evidence>
<proteinExistence type="predicted"/>
<dbReference type="AlphaFoldDB" id="A0A127P9X3"/>